<dbReference type="EMBL" id="SMKA01000164">
    <property type="protein sequence ID" value="TDC23433.1"/>
    <property type="molecule type" value="Genomic_DNA"/>
</dbReference>
<gene>
    <name evidence="2" type="ORF">E1261_28420</name>
</gene>
<dbReference type="Proteomes" id="UP000295075">
    <property type="component" value="Unassembled WGS sequence"/>
</dbReference>
<keyword evidence="1" id="KW-1133">Transmembrane helix</keyword>
<organism evidence="2 3">
    <name type="scientific">Kribbella albertanoniae</name>
    <dbReference type="NCBI Taxonomy" id="1266829"/>
    <lineage>
        <taxon>Bacteria</taxon>
        <taxon>Bacillati</taxon>
        <taxon>Actinomycetota</taxon>
        <taxon>Actinomycetes</taxon>
        <taxon>Propionibacteriales</taxon>
        <taxon>Kribbellaceae</taxon>
        <taxon>Kribbella</taxon>
    </lineage>
</organism>
<feature type="transmembrane region" description="Helical" evidence="1">
    <location>
        <begin position="41"/>
        <end position="64"/>
    </location>
</feature>
<keyword evidence="3" id="KW-1185">Reference proteome</keyword>
<evidence type="ECO:0000256" key="1">
    <source>
        <dbReference type="SAM" id="Phobius"/>
    </source>
</evidence>
<accession>A0A4R4PN31</accession>
<dbReference type="RefSeq" id="WP_132411831.1">
    <property type="nucleotide sequence ID" value="NZ_SMKA01000164.1"/>
</dbReference>
<proteinExistence type="predicted"/>
<evidence type="ECO:0000313" key="3">
    <source>
        <dbReference type="Proteomes" id="UP000295075"/>
    </source>
</evidence>
<dbReference type="OrthoDB" id="3829963at2"/>
<comment type="caution">
    <text evidence="2">The sequence shown here is derived from an EMBL/GenBank/DDBJ whole genome shotgun (WGS) entry which is preliminary data.</text>
</comment>
<keyword evidence="1" id="KW-0812">Transmembrane</keyword>
<reference evidence="2 3" key="1">
    <citation type="submission" date="2019-03" db="EMBL/GenBank/DDBJ databases">
        <title>Draft genome sequences of novel Actinobacteria.</title>
        <authorList>
            <person name="Sahin N."/>
            <person name="Ay H."/>
            <person name="Saygin H."/>
        </authorList>
    </citation>
    <scope>NUCLEOTIDE SEQUENCE [LARGE SCALE GENOMIC DNA]</scope>
    <source>
        <strain evidence="2 3">JCM 30547</strain>
    </source>
</reference>
<sequence>MPKLKLGVAFYALAALLGAWQIVRAVRHEGEWQESHGWVHGAMVAVLVLTVGLLAVGAVTRWGLISDGGPWICENGWIVLIVLAAVAFGLALLQDGGETFPVGPVVFLPHFIRKLQENYYAGQQEASAAKRPATPESVE</sequence>
<feature type="transmembrane region" description="Helical" evidence="1">
    <location>
        <begin position="76"/>
        <end position="93"/>
    </location>
</feature>
<keyword evidence="1" id="KW-0472">Membrane</keyword>
<name>A0A4R4PN31_9ACTN</name>
<protein>
    <submittedName>
        <fullName evidence="2">Uncharacterized protein</fullName>
    </submittedName>
</protein>
<evidence type="ECO:0000313" key="2">
    <source>
        <dbReference type="EMBL" id="TDC23433.1"/>
    </source>
</evidence>
<dbReference type="AlphaFoldDB" id="A0A4R4PN31"/>